<feature type="compositionally biased region" description="Low complexity" evidence="1">
    <location>
        <begin position="207"/>
        <end position="226"/>
    </location>
</feature>
<dbReference type="InterPro" id="IPR006311">
    <property type="entry name" value="TAT_signal"/>
</dbReference>
<dbReference type="InterPro" id="IPR015943">
    <property type="entry name" value="WD40/YVTN_repeat-like_dom_sf"/>
</dbReference>
<evidence type="ECO:0000313" key="4">
    <source>
        <dbReference type="Proteomes" id="UP001620295"/>
    </source>
</evidence>
<gene>
    <name evidence="3" type="ORF">ACI2L5_46680</name>
</gene>
<keyword evidence="2" id="KW-0472">Membrane</keyword>
<comment type="caution">
    <text evidence="3">The sequence shown here is derived from an EMBL/GenBank/DDBJ whole genome shotgun (WGS) entry which is preliminary data.</text>
</comment>
<evidence type="ECO:0000256" key="1">
    <source>
        <dbReference type="SAM" id="MobiDB-lite"/>
    </source>
</evidence>
<evidence type="ECO:0008006" key="5">
    <source>
        <dbReference type="Google" id="ProtNLM"/>
    </source>
</evidence>
<feature type="compositionally biased region" description="Pro residues" evidence="1">
    <location>
        <begin position="1"/>
        <end position="14"/>
    </location>
</feature>
<feature type="region of interest" description="Disordered" evidence="1">
    <location>
        <begin position="1"/>
        <end position="25"/>
    </location>
</feature>
<feature type="compositionally biased region" description="Basic and acidic residues" evidence="1">
    <location>
        <begin position="54"/>
        <end position="73"/>
    </location>
</feature>
<dbReference type="Gene3D" id="2.130.10.10">
    <property type="entry name" value="YVTN repeat-like/Quinoprotein amine dehydrogenase"/>
    <property type="match status" value="1"/>
</dbReference>
<reference evidence="3 4" key="1">
    <citation type="submission" date="2024-11" db="EMBL/GenBank/DDBJ databases">
        <title>The Natural Products Discovery Center: Release of the First 8490 Sequenced Strains for Exploring Actinobacteria Biosynthetic Diversity.</title>
        <authorList>
            <person name="Kalkreuter E."/>
            <person name="Kautsar S.A."/>
            <person name="Yang D."/>
            <person name="Bader C.D."/>
            <person name="Teijaro C.N."/>
            <person name="Fluegel L."/>
            <person name="Davis C.M."/>
            <person name="Simpson J.R."/>
            <person name="Lauterbach L."/>
            <person name="Steele A.D."/>
            <person name="Gui C."/>
            <person name="Meng S."/>
            <person name="Li G."/>
            <person name="Viehrig K."/>
            <person name="Ye F."/>
            <person name="Su P."/>
            <person name="Kiefer A.F."/>
            <person name="Nichols A."/>
            <person name="Cepeda A.J."/>
            <person name="Yan W."/>
            <person name="Fan B."/>
            <person name="Jiang Y."/>
            <person name="Adhikari A."/>
            <person name="Zheng C.-J."/>
            <person name="Schuster L."/>
            <person name="Cowan T.M."/>
            <person name="Smanski M.J."/>
            <person name="Chevrette M.G."/>
            <person name="De Carvalho L.P.S."/>
            <person name="Shen B."/>
        </authorList>
    </citation>
    <scope>NUCLEOTIDE SEQUENCE [LARGE SCALE GENOMIC DNA]</scope>
    <source>
        <strain evidence="3 4">NPDC020863</strain>
    </source>
</reference>
<organism evidence="3 4">
    <name type="scientific">Streptomyces milbemycinicus</name>
    <dbReference type="NCBI Taxonomy" id="476552"/>
    <lineage>
        <taxon>Bacteria</taxon>
        <taxon>Bacillati</taxon>
        <taxon>Actinomycetota</taxon>
        <taxon>Actinomycetes</taxon>
        <taxon>Kitasatosporales</taxon>
        <taxon>Streptomycetaceae</taxon>
        <taxon>Streptomyces</taxon>
    </lineage>
</organism>
<keyword evidence="2" id="KW-1133">Transmembrane helix</keyword>
<dbReference type="EMBL" id="JBJDQH010000025">
    <property type="protein sequence ID" value="MFK4272318.1"/>
    <property type="molecule type" value="Genomic_DNA"/>
</dbReference>
<accession>A0ABW8M2B4</accession>
<sequence>MPQPPQPPDRPPSSPAGGGRGRDRRRKFLVVGAAVAALLATGAGVWAAVGYDGGRSDAGPRTRDTGRAGRHTDAVPTGPSGGTGTTSGRHGGESGPDPARRPGDARVLFRKPAPQAPSTGADIPGFWVMDGYVVKSVQNRVIAYGDHGEPKWTVKLRDSVCAVPESPTDGKVVIAYRGGGKDGCGRLALIDLDKGVKLWDRRAPYAAPSAPGAPTPGAATQGASTPNALNAPNAFTASGGDHLGMGLAQSGDLVGLSWYGGSAVLKVDDGRQVTPGAPGPGCGVDGFAGGRALLRAYSCDDGTAGLQRINTSTDEVSWTYRVRKGYKVSTIFSTAPVVVALADDHHKSGGVLALSDRGKRRSTLDLGKRSYQPECGLDLFGTKLGGCRGVAVSSDTLYLPTELTLTRDGRPSSEIHAFDLRTGERKWAAKVPGRMLFPLSVEGGDLIAYEEPTDRTAGSVVGIGTGGGRPRTLLRLPSATRVAEAGLASATRVYRNGVFYIASDRLTGSGAPEEMIMAFCR</sequence>
<keyword evidence="4" id="KW-1185">Reference proteome</keyword>
<dbReference type="Proteomes" id="UP001620295">
    <property type="component" value="Unassembled WGS sequence"/>
</dbReference>
<dbReference type="SUPFAM" id="SSF50998">
    <property type="entry name" value="Quinoprotein alcohol dehydrogenase-like"/>
    <property type="match status" value="1"/>
</dbReference>
<keyword evidence="2" id="KW-0812">Transmembrane</keyword>
<proteinExistence type="predicted"/>
<feature type="region of interest" description="Disordered" evidence="1">
    <location>
        <begin position="51"/>
        <end position="104"/>
    </location>
</feature>
<evidence type="ECO:0000313" key="3">
    <source>
        <dbReference type="EMBL" id="MFK4272318.1"/>
    </source>
</evidence>
<feature type="transmembrane region" description="Helical" evidence="2">
    <location>
        <begin position="28"/>
        <end position="49"/>
    </location>
</feature>
<dbReference type="RefSeq" id="WP_404748711.1">
    <property type="nucleotide sequence ID" value="NZ_JBJDQH010000025.1"/>
</dbReference>
<dbReference type="PROSITE" id="PS51318">
    <property type="entry name" value="TAT"/>
    <property type="match status" value="1"/>
</dbReference>
<evidence type="ECO:0000256" key="2">
    <source>
        <dbReference type="SAM" id="Phobius"/>
    </source>
</evidence>
<dbReference type="InterPro" id="IPR011047">
    <property type="entry name" value="Quinoprotein_ADH-like_sf"/>
</dbReference>
<name>A0ABW8M2B4_9ACTN</name>
<protein>
    <recommendedName>
        <fullName evidence="5">PQQ-binding-like beta-propeller repeat protein</fullName>
    </recommendedName>
</protein>
<feature type="region of interest" description="Disordered" evidence="1">
    <location>
        <begin position="207"/>
        <end position="231"/>
    </location>
</feature>